<protein>
    <submittedName>
        <fullName evidence="1">Uncharacterized protein</fullName>
    </submittedName>
</protein>
<dbReference type="RefSeq" id="WP_188567188.1">
    <property type="nucleotide sequence ID" value="NZ_BMED01000003.1"/>
</dbReference>
<reference evidence="1" key="2">
    <citation type="submission" date="2020-09" db="EMBL/GenBank/DDBJ databases">
        <authorList>
            <person name="Sun Q."/>
            <person name="Zhou Y."/>
        </authorList>
    </citation>
    <scope>NUCLEOTIDE SEQUENCE</scope>
    <source>
        <strain evidence="1">CGMCC 1.10998</strain>
    </source>
</reference>
<reference evidence="1" key="1">
    <citation type="journal article" date="2014" name="Int. J. Syst. Evol. Microbiol.">
        <title>Complete genome sequence of Corynebacterium casei LMG S-19264T (=DSM 44701T), isolated from a smear-ripened cheese.</title>
        <authorList>
            <consortium name="US DOE Joint Genome Institute (JGI-PGF)"/>
            <person name="Walter F."/>
            <person name="Albersmeier A."/>
            <person name="Kalinowski J."/>
            <person name="Ruckert C."/>
        </authorList>
    </citation>
    <scope>NUCLEOTIDE SEQUENCE</scope>
    <source>
        <strain evidence="1">CGMCC 1.10998</strain>
    </source>
</reference>
<sequence length="467" mass="53015">MSLSAFIQHSINAIAGARSFDEAIAMSRFLGELLWKNSMGQYELAQLEFLLLQKYKEEFAQIPAPAHRCEYLHVLTKAYDTGGHTRIVEHLLSSTALSEAAVLVTEELRPNAKRKLSAAKHGCTLLPRQKAGRQKILQLIALFAQHTTVILHIHPYDIDAVFAAAVAKHYFGTRIYLYNHADHVFSYGHGIADRVLEVSYFGWALRARRNIQDKSVFAGIPLKLPKGNIASASAPIETGSYLASAGTAYKYKPNKEFSFPRFALEYAKIRQDRLILIGPKLWSNWWWWKVWMKLKSRVEFHARMPHDKYLAFLSQAKAYVDSFPLTGGTAFPEIFSLGIPSFGVLTGSHGYSPADQLKSPSIDALIRDLSAFLAAQQNQRVETATILAQIHEVHSIENVADRIRYAYDLTTGQKQPPWDNPGIIDNYFYEKIWMSGKKLFLPVHTVPSLKLVSLFWKYRKQARFEKE</sequence>
<proteinExistence type="predicted"/>
<evidence type="ECO:0000313" key="2">
    <source>
        <dbReference type="Proteomes" id="UP000637423"/>
    </source>
</evidence>
<name>A0A916UQA0_9BURK</name>
<comment type="caution">
    <text evidence="1">The sequence shown here is derived from an EMBL/GenBank/DDBJ whole genome shotgun (WGS) entry which is preliminary data.</text>
</comment>
<accession>A0A916UQA0</accession>
<dbReference type="AlphaFoldDB" id="A0A916UQA0"/>
<organism evidence="1 2">
    <name type="scientific">Undibacterium terreum</name>
    <dbReference type="NCBI Taxonomy" id="1224302"/>
    <lineage>
        <taxon>Bacteria</taxon>
        <taxon>Pseudomonadati</taxon>
        <taxon>Pseudomonadota</taxon>
        <taxon>Betaproteobacteria</taxon>
        <taxon>Burkholderiales</taxon>
        <taxon>Oxalobacteraceae</taxon>
        <taxon>Undibacterium</taxon>
    </lineage>
</organism>
<keyword evidence="2" id="KW-1185">Reference proteome</keyword>
<evidence type="ECO:0000313" key="1">
    <source>
        <dbReference type="EMBL" id="GGC83054.1"/>
    </source>
</evidence>
<dbReference type="Proteomes" id="UP000637423">
    <property type="component" value="Unassembled WGS sequence"/>
</dbReference>
<dbReference type="EMBL" id="BMED01000003">
    <property type="protein sequence ID" value="GGC83054.1"/>
    <property type="molecule type" value="Genomic_DNA"/>
</dbReference>
<gene>
    <name evidence="1" type="ORF">GCM10011396_33010</name>
</gene>
<dbReference type="Gene3D" id="3.40.50.2000">
    <property type="entry name" value="Glycogen Phosphorylase B"/>
    <property type="match status" value="1"/>
</dbReference>